<gene>
    <name evidence="1" type="ORF">L1987_17399</name>
</gene>
<reference evidence="2" key="1">
    <citation type="journal article" date="2022" name="Mol. Ecol. Resour.">
        <title>The genomes of chicory, endive, great burdock and yacon provide insights into Asteraceae palaeo-polyploidization history and plant inulin production.</title>
        <authorList>
            <person name="Fan W."/>
            <person name="Wang S."/>
            <person name="Wang H."/>
            <person name="Wang A."/>
            <person name="Jiang F."/>
            <person name="Liu H."/>
            <person name="Zhao H."/>
            <person name="Xu D."/>
            <person name="Zhang Y."/>
        </authorList>
    </citation>
    <scope>NUCLEOTIDE SEQUENCE [LARGE SCALE GENOMIC DNA]</scope>
    <source>
        <strain evidence="2">cv. Yunnan</strain>
    </source>
</reference>
<comment type="caution">
    <text evidence="1">The sequence shown here is derived from an EMBL/GenBank/DDBJ whole genome shotgun (WGS) entry which is preliminary data.</text>
</comment>
<evidence type="ECO:0000313" key="1">
    <source>
        <dbReference type="EMBL" id="KAI3812687.1"/>
    </source>
</evidence>
<accession>A0ACB9IXW2</accession>
<organism evidence="1 2">
    <name type="scientific">Smallanthus sonchifolius</name>
    <dbReference type="NCBI Taxonomy" id="185202"/>
    <lineage>
        <taxon>Eukaryota</taxon>
        <taxon>Viridiplantae</taxon>
        <taxon>Streptophyta</taxon>
        <taxon>Embryophyta</taxon>
        <taxon>Tracheophyta</taxon>
        <taxon>Spermatophyta</taxon>
        <taxon>Magnoliopsida</taxon>
        <taxon>eudicotyledons</taxon>
        <taxon>Gunneridae</taxon>
        <taxon>Pentapetalae</taxon>
        <taxon>asterids</taxon>
        <taxon>campanulids</taxon>
        <taxon>Asterales</taxon>
        <taxon>Asteraceae</taxon>
        <taxon>Asteroideae</taxon>
        <taxon>Heliantheae alliance</taxon>
        <taxon>Millerieae</taxon>
        <taxon>Smallanthus</taxon>
    </lineage>
</organism>
<reference evidence="1 2" key="2">
    <citation type="journal article" date="2022" name="Mol. Ecol. Resour.">
        <title>The genomes of chicory, endive, great burdock and yacon provide insights into Asteraceae paleo-polyploidization history and plant inulin production.</title>
        <authorList>
            <person name="Fan W."/>
            <person name="Wang S."/>
            <person name="Wang H."/>
            <person name="Wang A."/>
            <person name="Jiang F."/>
            <person name="Liu H."/>
            <person name="Zhao H."/>
            <person name="Xu D."/>
            <person name="Zhang Y."/>
        </authorList>
    </citation>
    <scope>NUCLEOTIDE SEQUENCE [LARGE SCALE GENOMIC DNA]</scope>
    <source>
        <strain evidence="2">cv. Yunnan</strain>
        <tissue evidence="1">Leaves</tissue>
    </source>
</reference>
<dbReference type="Proteomes" id="UP001056120">
    <property type="component" value="Linkage Group LG06"/>
</dbReference>
<protein>
    <submittedName>
        <fullName evidence="1">Uncharacterized protein</fullName>
    </submittedName>
</protein>
<proteinExistence type="predicted"/>
<dbReference type="EMBL" id="CM042023">
    <property type="protein sequence ID" value="KAI3812687.1"/>
    <property type="molecule type" value="Genomic_DNA"/>
</dbReference>
<evidence type="ECO:0000313" key="2">
    <source>
        <dbReference type="Proteomes" id="UP001056120"/>
    </source>
</evidence>
<sequence>MEISLLFDTLTTIATKYGHGLGLGVSNFVTDRHYSSHDQPLQIYALISPIDAIAPTTIKPRTAPKKLARKRSRVVKRSWKTYGGDAFADEDEGGFFDGGDGPFGGGGGGGDGGGSFDGFNWDESLPASDPAFDFVYGVLCWIVLSNCLHFAFKKVIRILADGVSDAEREKVALRLTPIC</sequence>
<name>A0ACB9IXW2_9ASTR</name>
<keyword evidence="2" id="KW-1185">Reference proteome</keyword>